<name>A0A4R1ASV8_9BACI</name>
<dbReference type="Proteomes" id="UP000293846">
    <property type="component" value="Unassembled WGS sequence"/>
</dbReference>
<gene>
    <name evidence="1" type="ORF">E0Y62_26395</name>
</gene>
<proteinExistence type="predicted"/>
<dbReference type="AlphaFoldDB" id="A0A4R1ASV8"/>
<dbReference type="EMBL" id="SJTH01000098">
    <property type="protein sequence ID" value="TCJ00962.1"/>
    <property type="molecule type" value="Genomic_DNA"/>
</dbReference>
<dbReference type="RefSeq" id="WP_131239504.1">
    <property type="nucleotide sequence ID" value="NZ_SJTH01000098.1"/>
</dbReference>
<evidence type="ECO:0000313" key="2">
    <source>
        <dbReference type="Proteomes" id="UP000293846"/>
    </source>
</evidence>
<protein>
    <submittedName>
        <fullName evidence="1">Uncharacterized protein</fullName>
    </submittedName>
</protein>
<comment type="caution">
    <text evidence="1">The sequence shown here is derived from an EMBL/GenBank/DDBJ whole genome shotgun (WGS) entry which is preliminary data.</text>
</comment>
<organism evidence="1 2">
    <name type="scientific">Cytobacillus praedii</name>
    <dbReference type="NCBI Taxonomy" id="1742358"/>
    <lineage>
        <taxon>Bacteria</taxon>
        <taxon>Bacillati</taxon>
        <taxon>Bacillota</taxon>
        <taxon>Bacilli</taxon>
        <taxon>Bacillales</taxon>
        <taxon>Bacillaceae</taxon>
        <taxon>Cytobacillus</taxon>
    </lineage>
</organism>
<evidence type="ECO:0000313" key="1">
    <source>
        <dbReference type="EMBL" id="TCJ00962.1"/>
    </source>
</evidence>
<reference evidence="1 2" key="1">
    <citation type="submission" date="2019-03" db="EMBL/GenBank/DDBJ databases">
        <authorList>
            <person name="Jensen L."/>
            <person name="Storgaard J."/>
            <person name="Sulaj E."/>
            <person name="Schramm A."/>
            <person name="Marshall I.P.G."/>
        </authorList>
    </citation>
    <scope>NUCLEOTIDE SEQUENCE [LARGE SCALE GENOMIC DNA]</scope>
    <source>
        <strain evidence="1 2">2017H2G3</strain>
    </source>
</reference>
<accession>A0A4R1ASV8</accession>
<sequence length="64" mass="7668">MYLVIEQYNENMEPTFTKFRGKKKALLCLKEQGYTEFDEPFEQNDGIKYSRSEIDYNTAFLVEI</sequence>
<keyword evidence="2" id="KW-1185">Reference proteome</keyword>